<dbReference type="AlphaFoldDB" id="A0A1I1G5K4"/>
<protein>
    <submittedName>
        <fullName evidence="10">Phenylpropionate dioxygenase, large terminal subunit</fullName>
    </submittedName>
</protein>
<dbReference type="RefSeq" id="WP_091871725.1">
    <property type="nucleotide sequence ID" value="NZ_FOLD01000003.1"/>
</dbReference>
<dbReference type="InterPro" id="IPR015879">
    <property type="entry name" value="Ring_hydroxy_dOase_asu_C_dom"/>
</dbReference>
<gene>
    <name evidence="10" type="ORF">SAMN05216204_103200</name>
</gene>
<comment type="cofactor">
    <cofactor evidence="1">
        <name>Fe cation</name>
        <dbReference type="ChEBI" id="CHEBI:24875"/>
    </cofactor>
</comment>
<evidence type="ECO:0000256" key="8">
    <source>
        <dbReference type="ARBA" id="ARBA00023027"/>
    </source>
</evidence>
<dbReference type="Gene3D" id="3.90.380.10">
    <property type="entry name" value="Naphthalene 1,2-dioxygenase Alpha Subunit, Chain A, domain 1"/>
    <property type="match status" value="1"/>
</dbReference>
<name>A0A1I1G5K4_9BURK</name>
<dbReference type="Proteomes" id="UP000198639">
    <property type="component" value="Unassembled WGS sequence"/>
</dbReference>
<keyword evidence="10" id="KW-0223">Dioxygenase</keyword>
<dbReference type="CDD" id="cd03469">
    <property type="entry name" value="Rieske_RO_Alpha_N"/>
    <property type="match status" value="1"/>
</dbReference>
<dbReference type="GO" id="GO:0051537">
    <property type="term" value="F:2 iron, 2 sulfur cluster binding"/>
    <property type="evidence" value="ECO:0007669"/>
    <property type="project" value="UniProtKB-KW"/>
</dbReference>
<evidence type="ECO:0000256" key="4">
    <source>
        <dbReference type="ARBA" id="ARBA00022723"/>
    </source>
</evidence>
<dbReference type="GO" id="GO:0005506">
    <property type="term" value="F:iron ion binding"/>
    <property type="evidence" value="ECO:0007669"/>
    <property type="project" value="InterPro"/>
</dbReference>
<dbReference type="InterPro" id="IPR017941">
    <property type="entry name" value="Rieske_2Fe-2S"/>
</dbReference>
<dbReference type="SUPFAM" id="SSF55961">
    <property type="entry name" value="Bet v1-like"/>
    <property type="match status" value="1"/>
</dbReference>
<keyword evidence="3" id="KW-0001">2Fe-2S</keyword>
<evidence type="ECO:0000256" key="1">
    <source>
        <dbReference type="ARBA" id="ARBA00001962"/>
    </source>
</evidence>
<reference evidence="11" key="1">
    <citation type="submission" date="2016-10" db="EMBL/GenBank/DDBJ databases">
        <authorList>
            <person name="Varghese N."/>
            <person name="Submissions S."/>
        </authorList>
    </citation>
    <scope>NUCLEOTIDE SEQUENCE [LARGE SCALE GENOMIC DNA]</scope>
    <source>
        <strain evidence="11">CGMCC 1.12041</strain>
    </source>
</reference>
<feature type="domain" description="Rieske" evidence="9">
    <location>
        <begin position="17"/>
        <end position="121"/>
    </location>
</feature>
<dbReference type="PROSITE" id="PS51296">
    <property type="entry name" value="RIESKE"/>
    <property type="match status" value="1"/>
</dbReference>
<dbReference type="Gene3D" id="2.102.10.10">
    <property type="entry name" value="Rieske [2Fe-2S] iron-sulphur domain"/>
    <property type="match status" value="1"/>
</dbReference>
<dbReference type="PANTHER" id="PTHR43756">
    <property type="entry name" value="CHOLINE MONOOXYGENASE, CHLOROPLASTIC"/>
    <property type="match status" value="1"/>
</dbReference>
<dbReference type="SUPFAM" id="SSF50022">
    <property type="entry name" value="ISP domain"/>
    <property type="match status" value="1"/>
</dbReference>
<evidence type="ECO:0000313" key="10">
    <source>
        <dbReference type="EMBL" id="SFC06845.1"/>
    </source>
</evidence>
<evidence type="ECO:0000313" key="11">
    <source>
        <dbReference type="Proteomes" id="UP000198639"/>
    </source>
</evidence>
<keyword evidence="11" id="KW-1185">Reference proteome</keyword>
<sequence>MPDSTTDFDAGLFRDHWHLACHRNELPTPGDYLRMRTPLGDLVVFNDSGELVAFDNLCPHRGARMFDGEAGNGPATCRYHGWSYQKGRVIVPLVEDFAGCDTSSARLNTYRLDWCGDFLFVGLAPRQGLYQQLGEAAALLENIGFNIAGRIDLNAGSFHCYWPVAVENALEPYHIAMVHPDTLGTLALQAGANHYLGSNSVWYAPLGNERVNKQLHGLRRHFAIDYGYDGYMSIYLFPFTMISSTFGYSYSLQHFFPAAGGAEETHFSSRLLGAHLANERSAQLLAPLFASTAGINRKVFEEDHEVCRRVPKSSWSPAPLAYPAASEAKIAHFRQSCRGWLES</sequence>
<dbReference type="InterPro" id="IPR015881">
    <property type="entry name" value="ARHD_Rieske_2Fe_2S"/>
</dbReference>
<dbReference type="GO" id="GO:0051213">
    <property type="term" value="F:dioxygenase activity"/>
    <property type="evidence" value="ECO:0007669"/>
    <property type="project" value="UniProtKB-KW"/>
</dbReference>
<accession>A0A1I1G5K4</accession>
<dbReference type="OrthoDB" id="9800167at2"/>
<proteinExistence type="inferred from homology"/>
<dbReference type="EMBL" id="FOLD01000003">
    <property type="protein sequence ID" value="SFC06845.1"/>
    <property type="molecule type" value="Genomic_DNA"/>
</dbReference>
<keyword evidence="6" id="KW-0408">Iron</keyword>
<evidence type="ECO:0000256" key="2">
    <source>
        <dbReference type="ARBA" id="ARBA00008751"/>
    </source>
</evidence>
<evidence type="ECO:0000256" key="3">
    <source>
        <dbReference type="ARBA" id="ARBA00022714"/>
    </source>
</evidence>
<evidence type="ECO:0000256" key="5">
    <source>
        <dbReference type="ARBA" id="ARBA00023002"/>
    </source>
</evidence>
<keyword evidence="8" id="KW-0520">NAD</keyword>
<keyword evidence="7" id="KW-0411">Iron-sulfur</keyword>
<dbReference type="CDD" id="cd00680">
    <property type="entry name" value="RHO_alpha_C"/>
    <property type="match status" value="1"/>
</dbReference>
<dbReference type="InterPro" id="IPR036922">
    <property type="entry name" value="Rieske_2Fe-2S_sf"/>
</dbReference>
<dbReference type="Pfam" id="PF00355">
    <property type="entry name" value="Rieske"/>
    <property type="match status" value="1"/>
</dbReference>
<organism evidence="10 11">
    <name type="scientific">Massilia yuzhufengensis</name>
    <dbReference type="NCBI Taxonomy" id="1164594"/>
    <lineage>
        <taxon>Bacteria</taxon>
        <taxon>Pseudomonadati</taxon>
        <taxon>Pseudomonadota</taxon>
        <taxon>Betaproteobacteria</taxon>
        <taxon>Burkholderiales</taxon>
        <taxon>Oxalobacteraceae</taxon>
        <taxon>Telluria group</taxon>
        <taxon>Massilia</taxon>
    </lineage>
</organism>
<dbReference type="InterPro" id="IPR001663">
    <property type="entry name" value="Rng_hydr_dOase-A"/>
</dbReference>
<dbReference type="PROSITE" id="PS00570">
    <property type="entry name" value="RING_HYDROXYL_ALPHA"/>
    <property type="match status" value="1"/>
</dbReference>
<keyword evidence="4" id="KW-0479">Metal-binding</keyword>
<comment type="similarity">
    <text evidence="2">Belongs to the bacterial ring-hydroxylating dioxygenase alpha subunit family.</text>
</comment>
<dbReference type="Pfam" id="PF00848">
    <property type="entry name" value="Ring_hydroxyl_A"/>
    <property type="match status" value="1"/>
</dbReference>
<evidence type="ECO:0000256" key="7">
    <source>
        <dbReference type="ARBA" id="ARBA00023014"/>
    </source>
</evidence>
<evidence type="ECO:0000256" key="6">
    <source>
        <dbReference type="ARBA" id="ARBA00023004"/>
    </source>
</evidence>
<evidence type="ECO:0000259" key="9">
    <source>
        <dbReference type="PROSITE" id="PS51296"/>
    </source>
</evidence>
<keyword evidence="5" id="KW-0560">Oxidoreductase</keyword>
<dbReference type="PANTHER" id="PTHR43756:SF5">
    <property type="entry name" value="CHOLINE MONOOXYGENASE, CHLOROPLASTIC"/>
    <property type="match status" value="1"/>
</dbReference>
<dbReference type="STRING" id="1164594.SAMN05216204_103200"/>